<keyword evidence="1" id="KW-0175">Coiled coil</keyword>
<dbReference type="Proteomes" id="UP000799750">
    <property type="component" value="Unassembled WGS sequence"/>
</dbReference>
<evidence type="ECO:0000313" key="4">
    <source>
        <dbReference type="Proteomes" id="UP000799750"/>
    </source>
</evidence>
<protein>
    <submittedName>
        <fullName evidence="3">Uncharacterized protein</fullName>
    </submittedName>
</protein>
<feature type="coiled-coil region" evidence="1">
    <location>
        <begin position="368"/>
        <end position="395"/>
    </location>
</feature>
<accession>A0A6A6QB67</accession>
<feature type="region of interest" description="Disordered" evidence="2">
    <location>
        <begin position="1"/>
        <end position="82"/>
    </location>
</feature>
<feature type="coiled-coil region" evidence="1">
    <location>
        <begin position="194"/>
        <end position="341"/>
    </location>
</feature>
<organism evidence="3 4">
    <name type="scientific">Lophium mytilinum</name>
    <dbReference type="NCBI Taxonomy" id="390894"/>
    <lineage>
        <taxon>Eukaryota</taxon>
        <taxon>Fungi</taxon>
        <taxon>Dikarya</taxon>
        <taxon>Ascomycota</taxon>
        <taxon>Pezizomycotina</taxon>
        <taxon>Dothideomycetes</taxon>
        <taxon>Pleosporomycetidae</taxon>
        <taxon>Mytilinidiales</taxon>
        <taxon>Mytilinidiaceae</taxon>
        <taxon>Lophium</taxon>
    </lineage>
</organism>
<reference evidence="3" key="1">
    <citation type="journal article" date="2020" name="Stud. Mycol.">
        <title>101 Dothideomycetes genomes: a test case for predicting lifestyles and emergence of pathogens.</title>
        <authorList>
            <person name="Haridas S."/>
            <person name="Albert R."/>
            <person name="Binder M."/>
            <person name="Bloem J."/>
            <person name="Labutti K."/>
            <person name="Salamov A."/>
            <person name="Andreopoulos B."/>
            <person name="Baker S."/>
            <person name="Barry K."/>
            <person name="Bills G."/>
            <person name="Bluhm B."/>
            <person name="Cannon C."/>
            <person name="Castanera R."/>
            <person name="Culley D."/>
            <person name="Daum C."/>
            <person name="Ezra D."/>
            <person name="Gonzalez J."/>
            <person name="Henrissat B."/>
            <person name="Kuo A."/>
            <person name="Liang C."/>
            <person name="Lipzen A."/>
            <person name="Lutzoni F."/>
            <person name="Magnuson J."/>
            <person name="Mondo S."/>
            <person name="Nolan M."/>
            <person name="Ohm R."/>
            <person name="Pangilinan J."/>
            <person name="Park H.-J."/>
            <person name="Ramirez L."/>
            <person name="Alfaro M."/>
            <person name="Sun H."/>
            <person name="Tritt A."/>
            <person name="Yoshinaga Y."/>
            <person name="Zwiers L.-H."/>
            <person name="Turgeon B."/>
            <person name="Goodwin S."/>
            <person name="Spatafora J."/>
            <person name="Crous P."/>
            <person name="Grigoriev I."/>
        </authorList>
    </citation>
    <scope>NUCLEOTIDE SEQUENCE</scope>
    <source>
        <strain evidence="3">CBS 269.34</strain>
    </source>
</reference>
<keyword evidence="4" id="KW-1185">Reference proteome</keyword>
<feature type="compositionally biased region" description="Polar residues" evidence="2">
    <location>
        <begin position="56"/>
        <end position="66"/>
    </location>
</feature>
<dbReference type="OrthoDB" id="10503301at2759"/>
<feature type="compositionally biased region" description="Pro residues" evidence="2">
    <location>
        <begin position="32"/>
        <end position="46"/>
    </location>
</feature>
<gene>
    <name evidence="3" type="ORF">BU16DRAFT_566818</name>
</gene>
<sequence length="493" mass="55403">MDLTESGGLAQSKQTDDDEESLLQPSQQHTPHPTPPPCHPPIPPLEPLLLNFPYLSSTEEPSTPTMCPSAVNMDPESENQSPVGWESMSAFMFGNTTVSYPPNILGLEAQVCSLRQVINANAAESARLSEEIAARDKIIDGLSEKERILELRKLELMHLGLMIQKRDDAIKERDDFINTLVNAPVGTVGTMCCCDELQKERQKFQEELEAKDKKIGEIKELYKKEVAAKDRAMESLKKQKRAEVEGANKRIKALDDIIDGKDLAIQAEVQVHKDLKVQLSAKTREANALTRRIEEMTKEAARLSKLKEKTWQKLDTSRSVATELELKLKREEETRELQVRKGIEEVVAPAYPISGNELRANDLLYETVQAKDKIIEELQSEIAALNISTELMAENEEKLRAKLAETTGQTLNTNNNFTVVKVKKGKKTKPTTNKFQVLEEPDDPPAPPDPKLYDGFTTNTGAEATLRKGPGGRRYYEKIARHETDRWNAHVEE</sequence>
<feature type="compositionally biased region" description="Low complexity" evidence="2">
    <location>
        <begin position="22"/>
        <end position="31"/>
    </location>
</feature>
<name>A0A6A6QB67_9PEZI</name>
<proteinExistence type="predicted"/>
<evidence type="ECO:0000256" key="1">
    <source>
        <dbReference type="SAM" id="Coils"/>
    </source>
</evidence>
<dbReference type="AlphaFoldDB" id="A0A6A6QB67"/>
<evidence type="ECO:0000256" key="2">
    <source>
        <dbReference type="SAM" id="MobiDB-lite"/>
    </source>
</evidence>
<evidence type="ECO:0000313" key="3">
    <source>
        <dbReference type="EMBL" id="KAF2489718.1"/>
    </source>
</evidence>
<dbReference type="EMBL" id="MU004198">
    <property type="protein sequence ID" value="KAF2489718.1"/>
    <property type="molecule type" value="Genomic_DNA"/>
</dbReference>